<evidence type="ECO:0000256" key="11">
    <source>
        <dbReference type="ARBA" id="ARBA00023049"/>
    </source>
</evidence>
<evidence type="ECO:0000256" key="2">
    <source>
        <dbReference type="ARBA" id="ARBA00004613"/>
    </source>
</evidence>
<dbReference type="CDD" id="cd03860">
    <property type="entry name" value="M14_CP_A-B_like"/>
    <property type="match status" value="1"/>
</dbReference>
<evidence type="ECO:0000256" key="8">
    <source>
        <dbReference type="ARBA" id="ARBA00022729"/>
    </source>
</evidence>
<dbReference type="GO" id="GO:0004181">
    <property type="term" value="F:metallocarboxypeptidase activity"/>
    <property type="evidence" value="ECO:0007669"/>
    <property type="project" value="InterPro"/>
</dbReference>
<keyword evidence="8" id="KW-0732">Signal</keyword>
<evidence type="ECO:0000256" key="12">
    <source>
        <dbReference type="ARBA" id="ARBA00023157"/>
    </source>
</evidence>
<dbReference type="SMART" id="SM00631">
    <property type="entry name" value="Zn_pept"/>
    <property type="match status" value="1"/>
</dbReference>
<dbReference type="InterPro" id="IPR036990">
    <property type="entry name" value="M14A-like_propep"/>
</dbReference>
<reference evidence="17" key="3">
    <citation type="submission" date="2018-07" db="EMBL/GenBank/DDBJ databases">
        <authorList>
            <person name="Mckenzie S.K."/>
            <person name="Kronauer D.J.C."/>
        </authorList>
    </citation>
    <scope>NUCLEOTIDE SEQUENCE</scope>
    <source>
        <strain evidence="17">Clonal line C1</strain>
    </source>
</reference>
<dbReference type="Pfam" id="PF00246">
    <property type="entry name" value="Peptidase_M14"/>
    <property type="match status" value="1"/>
</dbReference>
<dbReference type="Gene3D" id="3.40.630.10">
    <property type="entry name" value="Zn peptidases"/>
    <property type="match status" value="1"/>
</dbReference>
<evidence type="ECO:0000256" key="1">
    <source>
        <dbReference type="ARBA" id="ARBA00001947"/>
    </source>
</evidence>
<dbReference type="FunFam" id="3.40.630.10:FF:000040">
    <property type="entry name" value="zinc carboxypeptidase"/>
    <property type="match status" value="1"/>
</dbReference>
<sequence>MKNGRHSGKERTKWATLTIVAIVIVVVDAATLGHQTKIVSPDASQITQQANDKESKDPVTEQITYEGDQVWRIWKTKNNSEELVQRYDEDGSYSIWSNNASIADIFVRNYMLEHVDSIFKRSGMTYQVLIEDVQQAIDEENPPLSQDEQEELEGRKGHRMEWTSYHRLEDILEYLDFLADTYPNICSVRTIGESVEGRPLKVLRISNGKPNAPALWIDGGIHAREWISPAAVTYIIDYLVENSENLEVDYYILPVVNPDGYHHTFVSDRLWRKNRRKVDYSGCSGVDLNRNFGYRWGGMGTSKDVCRETFSGTRAFSEPETDAIRMFFDISSANFKAYLTFHSYGQFILYPWGYDKRVPPDYTELDMVGRQAAAAMKKIGGSVYTVGNSATTLYPASGGSDDWAKALLKIKYTYTIELRDTGRYGFILPARYIIPTAKEALAAVEVITEACKKA</sequence>
<evidence type="ECO:0000256" key="10">
    <source>
        <dbReference type="ARBA" id="ARBA00022833"/>
    </source>
</evidence>
<dbReference type="PROSITE" id="PS00132">
    <property type="entry name" value="CARBOXYPEPT_ZN_1"/>
    <property type="match status" value="1"/>
</dbReference>
<dbReference type="MEROPS" id="M14.A18"/>
<accession>A0A026WH69</accession>
<dbReference type="Pfam" id="PF02244">
    <property type="entry name" value="Propep_M14"/>
    <property type="match status" value="1"/>
</dbReference>
<dbReference type="InterPro" id="IPR057246">
    <property type="entry name" value="CARBOXYPEPT_ZN_1"/>
</dbReference>
<dbReference type="PROSITE" id="PS52035">
    <property type="entry name" value="PEPTIDASE_M14"/>
    <property type="match status" value="1"/>
</dbReference>
<dbReference type="SUPFAM" id="SSF53187">
    <property type="entry name" value="Zn-dependent exopeptidases"/>
    <property type="match status" value="1"/>
</dbReference>
<keyword evidence="5 16" id="KW-0121">Carboxypeptidase</keyword>
<organism evidence="16 18">
    <name type="scientific">Ooceraea biroi</name>
    <name type="common">Clonal raider ant</name>
    <name type="synonym">Cerapachys biroi</name>
    <dbReference type="NCBI Taxonomy" id="2015173"/>
    <lineage>
        <taxon>Eukaryota</taxon>
        <taxon>Metazoa</taxon>
        <taxon>Ecdysozoa</taxon>
        <taxon>Arthropoda</taxon>
        <taxon>Hexapoda</taxon>
        <taxon>Insecta</taxon>
        <taxon>Pterygota</taxon>
        <taxon>Neoptera</taxon>
        <taxon>Endopterygota</taxon>
        <taxon>Hymenoptera</taxon>
        <taxon>Apocrita</taxon>
        <taxon>Aculeata</taxon>
        <taxon>Formicoidea</taxon>
        <taxon>Formicidae</taxon>
        <taxon>Dorylinae</taxon>
        <taxon>Ooceraea</taxon>
    </lineage>
</organism>
<keyword evidence="11" id="KW-0482">Metalloprotease</keyword>
<evidence type="ECO:0000256" key="3">
    <source>
        <dbReference type="ARBA" id="ARBA00005988"/>
    </source>
</evidence>
<comment type="cofactor">
    <cofactor evidence="1">
        <name>Zn(2+)</name>
        <dbReference type="ChEBI" id="CHEBI:29105"/>
    </cofactor>
</comment>
<dbReference type="AlphaFoldDB" id="A0A026WH69"/>
<dbReference type="Proteomes" id="UP000279307">
    <property type="component" value="Chromosome 7"/>
</dbReference>
<comment type="subcellular location">
    <subcellularLocation>
        <location evidence="2">Secreted</location>
    </subcellularLocation>
</comment>
<evidence type="ECO:0000256" key="5">
    <source>
        <dbReference type="ARBA" id="ARBA00022645"/>
    </source>
</evidence>
<reference evidence="16 18" key="1">
    <citation type="journal article" date="2014" name="Curr. Biol.">
        <title>The genome of the clonal raider ant Cerapachys biroi.</title>
        <authorList>
            <person name="Oxley P.R."/>
            <person name="Ji L."/>
            <person name="Fetter-Pruneda I."/>
            <person name="McKenzie S.K."/>
            <person name="Li C."/>
            <person name="Hu H."/>
            <person name="Zhang G."/>
            <person name="Kronauer D.J."/>
        </authorList>
    </citation>
    <scope>NUCLEOTIDE SEQUENCE [LARGE SCALE GENOMIC DNA]</scope>
</reference>
<evidence type="ECO:0000256" key="9">
    <source>
        <dbReference type="ARBA" id="ARBA00022801"/>
    </source>
</evidence>
<proteinExistence type="inferred from homology"/>
<keyword evidence="12" id="KW-1015">Disulfide bond</keyword>
<evidence type="ECO:0000256" key="4">
    <source>
        <dbReference type="ARBA" id="ARBA00022525"/>
    </source>
</evidence>
<dbReference type="SUPFAM" id="SSF54897">
    <property type="entry name" value="Protease propeptides/inhibitors"/>
    <property type="match status" value="1"/>
</dbReference>
<reference evidence="17 19" key="2">
    <citation type="journal article" date="2018" name="Genome Res.">
        <title>The genomic architecture and molecular evolution of ant odorant receptors.</title>
        <authorList>
            <person name="McKenzie S.K."/>
            <person name="Kronauer D.J.C."/>
        </authorList>
    </citation>
    <scope>NUCLEOTIDE SEQUENCE [LARGE SCALE GENOMIC DNA]</scope>
    <source>
        <strain evidence="17">Clonal line C1</strain>
    </source>
</reference>
<evidence type="ECO:0000256" key="14">
    <source>
        <dbReference type="PROSITE-ProRule" id="PRU01379"/>
    </source>
</evidence>
<comment type="function">
    <text evidence="13">Involved in the digestion of the blood meal.</text>
</comment>
<comment type="similarity">
    <text evidence="3 14">Belongs to the peptidase M14 family.</text>
</comment>
<keyword evidence="7" id="KW-0479">Metal-binding</keyword>
<dbReference type="GO" id="GO:0008270">
    <property type="term" value="F:zinc ion binding"/>
    <property type="evidence" value="ECO:0007669"/>
    <property type="project" value="InterPro"/>
</dbReference>
<feature type="domain" description="Peptidase M14" evidence="15">
    <location>
        <begin position="164"/>
        <end position="451"/>
    </location>
</feature>
<dbReference type="Gene3D" id="3.30.70.340">
    <property type="entry name" value="Metallocarboxypeptidase-like"/>
    <property type="match status" value="1"/>
</dbReference>
<evidence type="ECO:0000313" key="19">
    <source>
        <dbReference type="Proteomes" id="UP000279307"/>
    </source>
</evidence>
<dbReference type="PANTHER" id="PTHR11705:SF91">
    <property type="entry name" value="FI01817P-RELATED"/>
    <property type="match status" value="1"/>
</dbReference>
<keyword evidence="4" id="KW-0964">Secreted</keyword>
<dbReference type="InterPro" id="IPR003146">
    <property type="entry name" value="M14A_act_pep"/>
</dbReference>
<keyword evidence="9" id="KW-0378">Hydrolase</keyword>
<keyword evidence="10" id="KW-0862">Zinc</keyword>
<name>A0A026WH69_OOCBI</name>
<dbReference type="GO" id="GO:0006508">
    <property type="term" value="P:proteolysis"/>
    <property type="evidence" value="ECO:0007669"/>
    <property type="project" value="UniProtKB-KW"/>
</dbReference>
<dbReference type="PRINTS" id="PR00765">
    <property type="entry name" value="CRBOXYPTASEA"/>
</dbReference>
<dbReference type="GO" id="GO:0005615">
    <property type="term" value="C:extracellular space"/>
    <property type="evidence" value="ECO:0007669"/>
    <property type="project" value="TreeGrafter"/>
</dbReference>
<dbReference type="PANTHER" id="PTHR11705">
    <property type="entry name" value="PROTEASE FAMILY M14 CARBOXYPEPTIDASE A,B"/>
    <property type="match status" value="1"/>
</dbReference>
<dbReference type="EMBL" id="QOIP01000007">
    <property type="protein sequence ID" value="RLU20037.1"/>
    <property type="molecule type" value="Genomic_DNA"/>
</dbReference>
<keyword evidence="6" id="KW-0645">Protease</keyword>
<dbReference type="EMBL" id="KK107213">
    <property type="protein sequence ID" value="EZA55303.1"/>
    <property type="molecule type" value="Genomic_DNA"/>
</dbReference>
<evidence type="ECO:0000256" key="6">
    <source>
        <dbReference type="ARBA" id="ARBA00022670"/>
    </source>
</evidence>
<evidence type="ECO:0000256" key="7">
    <source>
        <dbReference type="ARBA" id="ARBA00022723"/>
    </source>
</evidence>
<dbReference type="InterPro" id="IPR000834">
    <property type="entry name" value="Peptidase_M14"/>
</dbReference>
<evidence type="ECO:0000256" key="13">
    <source>
        <dbReference type="ARBA" id="ARBA00057299"/>
    </source>
</evidence>
<dbReference type="OrthoDB" id="3626597at2759"/>
<feature type="active site" description="Proton donor/acceptor" evidence="14">
    <location>
        <position position="417"/>
    </location>
</feature>
<dbReference type="OMA" id="GHRMTWK"/>
<evidence type="ECO:0000313" key="16">
    <source>
        <dbReference type="EMBL" id="EZA55303.1"/>
    </source>
</evidence>
<protein>
    <submittedName>
        <fullName evidence="16">Carboxypeptidase B</fullName>
    </submittedName>
</protein>
<gene>
    <name evidence="17" type="ORF">DMN91_006643</name>
    <name evidence="16" type="ORF">X777_04857</name>
</gene>
<dbReference type="Proteomes" id="UP000053097">
    <property type="component" value="Unassembled WGS sequence"/>
</dbReference>
<evidence type="ECO:0000313" key="17">
    <source>
        <dbReference type="EMBL" id="RLU20037.1"/>
    </source>
</evidence>
<evidence type="ECO:0000313" key="18">
    <source>
        <dbReference type="Proteomes" id="UP000053097"/>
    </source>
</evidence>
<evidence type="ECO:0000259" key="15">
    <source>
        <dbReference type="PROSITE" id="PS52035"/>
    </source>
</evidence>
<keyword evidence="18" id="KW-1185">Reference proteome</keyword>